<gene>
    <name evidence="1" type="ORF">ARMGADRAFT_1040341</name>
</gene>
<reference evidence="2" key="1">
    <citation type="journal article" date="2017" name="Nat. Ecol. Evol.">
        <title>Genome expansion and lineage-specific genetic innovations in the forest pathogenic fungi Armillaria.</title>
        <authorList>
            <person name="Sipos G."/>
            <person name="Prasanna A.N."/>
            <person name="Walter M.C."/>
            <person name="O'Connor E."/>
            <person name="Balint B."/>
            <person name="Krizsan K."/>
            <person name="Kiss B."/>
            <person name="Hess J."/>
            <person name="Varga T."/>
            <person name="Slot J."/>
            <person name="Riley R."/>
            <person name="Boka B."/>
            <person name="Rigling D."/>
            <person name="Barry K."/>
            <person name="Lee J."/>
            <person name="Mihaltcheva S."/>
            <person name="LaButti K."/>
            <person name="Lipzen A."/>
            <person name="Waldron R."/>
            <person name="Moloney N.M."/>
            <person name="Sperisen C."/>
            <person name="Kredics L."/>
            <person name="Vagvoelgyi C."/>
            <person name="Patrignani A."/>
            <person name="Fitzpatrick D."/>
            <person name="Nagy I."/>
            <person name="Doyle S."/>
            <person name="Anderson J.B."/>
            <person name="Grigoriev I.V."/>
            <person name="Gueldener U."/>
            <person name="Muensterkoetter M."/>
            <person name="Nagy L.G."/>
        </authorList>
    </citation>
    <scope>NUCLEOTIDE SEQUENCE [LARGE SCALE GENOMIC DNA]</scope>
    <source>
        <strain evidence="2">Ar21-2</strain>
    </source>
</reference>
<protein>
    <submittedName>
        <fullName evidence="1">Uncharacterized protein</fullName>
    </submittedName>
</protein>
<proteinExistence type="predicted"/>
<sequence length="114" mass="12763">MMVTVMERRQEESVVVLEDTDSNLGPKGFWACMQPNVGRYCPIVNVERISIRGDEGWVGVRYWVCWVSMVMGITLNSVQHSGCMCVVWESLLSAASFEGFGSYGRQSGLLGLQY</sequence>
<dbReference type="InParanoid" id="A0A2H3CLM3"/>
<dbReference type="EMBL" id="KZ293753">
    <property type="protein sequence ID" value="PBK80082.1"/>
    <property type="molecule type" value="Genomic_DNA"/>
</dbReference>
<evidence type="ECO:0000313" key="2">
    <source>
        <dbReference type="Proteomes" id="UP000217790"/>
    </source>
</evidence>
<accession>A0A2H3CLM3</accession>
<dbReference type="AlphaFoldDB" id="A0A2H3CLM3"/>
<evidence type="ECO:0000313" key="1">
    <source>
        <dbReference type="EMBL" id="PBK80082.1"/>
    </source>
</evidence>
<organism evidence="1 2">
    <name type="scientific">Armillaria gallica</name>
    <name type="common">Bulbous honey fungus</name>
    <name type="synonym">Armillaria bulbosa</name>
    <dbReference type="NCBI Taxonomy" id="47427"/>
    <lineage>
        <taxon>Eukaryota</taxon>
        <taxon>Fungi</taxon>
        <taxon>Dikarya</taxon>
        <taxon>Basidiomycota</taxon>
        <taxon>Agaricomycotina</taxon>
        <taxon>Agaricomycetes</taxon>
        <taxon>Agaricomycetidae</taxon>
        <taxon>Agaricales</taxon>
        <taxon>Marasmiineae</taxon>
        <taxon>Physalacriaceae</taxon>
        <taxon>Armillaria</taxon>
    </lineage>
</organism>
<name>A0A2H3CLM3_ARMGA</name>
<dbReference type="Proteomes" id="UP000217790">
    <property type="component" value="Unassembled WGS sequence"/>
</dbReference>
<keyword evidence="2" id="KW-1185">Reference proteome</keyword>